<dbReference type="Gene3D" id="2.20.110.10">
    <property type="entry name" value="Histone H3 K4-specific methyltransferase SET7/9 N-terminal domain"/>
    <property type="match status" value="3"/>
</dbReference>
<dbReference type="PANTHER" id="PTHR43215:SF14">
    <property type="entry name" value="RADIAL SPOKE HEAD 1 HOMOLOG"/>
    <property type="match status" value="1"/>
</dbReference>
<dbReference type="OrthoDB" id="270720at2759"/>
<dbReference type="InterPro" id="IPR003409">
    <property type="entry name" value="MORN"/>
</dbReference>
<protein>
    <submittedName>
        <fullName evidence="2">MORN repeat, putative</fullName>
    </submittedName>
</protein>
<keyword evidence="1" id="KW-0677">Repeat</keyword>
<dbReference type="Pfam" id="PF02493">
    <property type="entry name" value="MORN"/>
    <property type="match status" value="4"/>
</dbReference>
<dbReference type="Proteomes" id="UP000515908">
    <property type="component" value="Chromosome 27"/>
</dbReference>
<reference evidence="2 3" key="1">
    <citation type="submission" date="2020-08" db="EMBL/GenBank/DDBJ databases">
        <authorList>
            <person name="Newling K."/>
            <person name="Davey J."/>
            <person name="Forrester S."/>
        </authorList>
    </citation>
    <scope>NUCLEOTIDE SEQUENCE [LARGE SCALE GENOMIC DNA]</scope>
    <source>
        <strain evidence="3">Crithidia deanei Carvalho (ATCC PRA-265)</strain>
    </source>
</reference>
<evidence type="ECO:0000256" key="1">
    <source>
        <dbReference type="ARBA" id="ARBA00022737"/>
    </source>
</evidence>
<gene>
    <name evidence="2" type="ORF">ADEAN_001025500</name>
</gene>
<organism evidence="2 3">
    <name type="scientific">Angomonas deanei</name>
    <dbReference type="NCBI Taxonomy" id="59799"/>
    <lineage>
        <taxon>Eukaryota</taxon>
        <taxon>Discoba</taxon>
        <taxon>Euglenozoa</taxon>
        <taxon>Kinetoplastea</taxon>
        <taxon>Metakinetoplastina</taxon>
        <taxon>Trypanosomatida</taxon>
        <taxon>Trypanosomatidae</taxon>
        <taxon>Strigomonadinae</taxon>
        <taxon>Angomonas</taxon>
    </lineage>
</organism>
<dbReference type="AlphaFoldDB" id="S9V997"/>
<proteinExistence type="predicted"/>
<name>S9V997_9TRYP</name>
<accession>S9V997</accession>
<sequence>MADDKKVKAANLDELNEATGFKRAEEFVWNSYESNFLSQGNDAADADGWVDEFCEQSEQDGTHFDSNFVKSICTLGIYAGPRDEFQQRSGSGKAIYPNRDRYDGEFFEGKKHGNGQYIFTHKGKSEVDKLVEKEVAKNHGGIIKNLGKDDLFRIASSLQIGTQIVSAIAEFGFFPCYHGDYVRGKRTGRGIMKNKDATLYKGEFLDNKRHGQGVFYYLNGDIFSGNWKGGLKHGYGTYHFNGGGEYRGEWSKGAFTQGQWILPDGTYYEGKFDQKNRPRDDAASMHFPSIHMAQNGIFKRGVWAPTSGLFESEEVPVDGMAWAD</sequence>
<dbReference type="SMART" id="SM00698">
    <property type="entry name" value="MORN"/>
    <property type="match status" value="4"/>
</dbReference>
<evidence type="ECO:0000313" key="2">
    <source>
        <dbReference type="EMBL" id="CAD2222708.1"/>
    </source>
</evidence>
<dbReference type="PANTHER" id="PTHR43215">
    <property type="entry name" value="RADIAL SPOKE HEAD 1 HOMOLOG"/>
    <property type="match status" value="1"/>
</dbReference>
<keyword evidence="3" id="KW-1185">Reference proteome</keyword>
<dbReference type="VEuPathDB" id="TriTrypDB:ADEAN_001025500"/>
<dbReference type="EMBL" id="LR877171">
    <property type="protein sequence ID" value="CAD2222708.1"/>
    <property type="molecule type" value="Genomic_DNA"/>
</dbReference>
<evidence type="ECO:0000313" key="3">
    <source>
        <dbReference type="Proteomes" id="UP000515908"/>
    </source>
</evidence>
<dbReference type="SUPFAM" id="SSF82185">
    <property type="entry name" value="Histone H3 K4-specific methyltransferase SET7/9 N-terminal domain"/>
    <property type="match status" value="2"/>
</dbReference>